<feature type="non-terminal residue" evidence="2">
    <location>
        <position position="1"/>
    </location>
</feature>
<feature type="compositionally biased region" description="Basic and acidic residues" evidence="1">
    <location>
        <begin position="25"/>
        <end position="35"/>
    </location>
</feature>
<protein>
    <submittedName>
        <fullName evidence="2">Uncharacterized protein</fullName>
    </submittedName>
</protein>
<feature type="compositionally biased region" description="Basic residues" evidence="1">
    <location>
        <begin position="36"/>
        <end position="45"/>
    </location>
</feature>
<evidence type="ECO:0000256" key="1">
    <source>
        <dbReference type="SAM" id="MobiDB-lite"/>
    </source>
</evidence>
<name>A0A6S7LPG7_PARCT</name>
<keyword evidence="3" id="KW-1185">Reference proteome</keyword>
<organism evidence="2 3">
    <name type="scientific">Paramuricea clavata</name>
    <name type="common">Red gorgonian</name>
    <name type="synonym">Violescent sea-whip</name>
    <dbReference type="NCBI Taxonomy" id="317549"/>
    <lineage>
        <taxon>Eukaryota</taxon>
        <taxon>Metazoa</taxon>
        <taxon>Cnidaria</taxon>
        <taxon>Anthozoa</taxon>
        <taxon>Octocorallia</taxon>
        <taxon>Malacalcyonacea</taxon>
        <taxon>Plexauridae</taxon>
        <taxon>Paramuricea</taxon>
    </lineage>
</organism>
<dbReference type="Pfam" id="PF13837">
    <property type="entry name" value="Myb_DNA-bind_4"/>
    <property type="match status" value="1"/>
</dbReference>
<proteinExistence type="predicted"/>
<sequence length="97" mass="11571">KKLRERGYEDMTLKEIINKIKKLKQKYESEKDKAKKSGNGRKKPWKYFQQLDRFLSQRHNVVPAALLDSMAEADHEKDNESDMQKDHVDDENHDIIE</sequence>
<evidence type="ECO:0000313" key="3">
    <source>
        <dbReference type="Proteomes" id="UP001152795"/>
    </source>
</evidence>
<accession>A0A6S7LPG7</accession>
<reference evidence="2" key="1">
    <citation type="submission" date="2020-04" db="EMBL/GenBank/DDBJ databases">
        <authorList>
            <person name="Alioto T."/>
            <person name="Alioto T."/>
            <person name="Gomez Garrido J."/>
        </authorList>
    </citation>
    <scope>NUCLEOTIDE SEQUENCE</scope>
    <source>
        <strain evidence="2">A484AB</strain>
    </source>
</reference>
<evidence type="ECO:0000313" key="2">
    <source>
        <dbReference type="EMBL" id="CAB4036599.1"/>
    </source>
</evidence>
<gene>
    <name evidence="2" type="ORF">PACLA_8A052605</name>
</gene>
<feature type="region of interest" description="Disordered" evidence="1">
    <location>
        <begin position="68"/>
        <end position="97"/>
    </location>
</feature>
<feature type="region of interest" description="Disordered" evidence="1">
    <location>
        <begin position="24"/>
        <end position="45"/>
    </location>
</feature>
<comment type="caution">
    <text evidence="2">The sequence shown here is derived from an EMBL/GenBank/DDBJ whole genome shotgun (WGS) entry which is preliminary data.</text>
</comment>
<feature type="non-terminal residue" evidence="2">
    <location>
        <position position="97"/>
    </location>
</feature>
<feature type="compositionally biased region" description="Basic and acidic residues" evidence="1">
    <location>
        <begin position="72"/>
        <end position="97"/>
    </location>
</feature>
<dbReference type="AlphaFoldDB" id="A0A6S7LPG7"/>
<dbReference type="InterPro" id="IPR044822">
    <property type="entry name" value="Myb_DNA-bind_4"/>
</dbReference>
<dbReference type="Proteomes" id="UP001152795">
    <property type="component" value="Unassembled WGS sequence"/>
</dbReference>
<dbReference type="EMBL" id="CACRXK020022212">
    <property type="protein sequence ID" value="CAB4036599.1"/>
    <property type="molecule type" value="Genomic_DNA"/>
</dbReference>